<protein>
    <submittedName>
        <fullName evidence="1">Uncharacterized protein</fullName>
    </submittedName>
</protein>
<dbReference type="EMBL" id="JACGCI010000002">
    <property type="protein sequence ID" value="KAF6765563.1"/>
    <property type="molecule type" value="Genomic_DNA"/>
</dbReference>
<gene>
    <name evidence="1" type="ORF">DFP72DRAFT_1039412</name>
</gene>
<accession>A0A8H6IJF0</accession>
<evidence type="ECO:0000313" key="1">
    <source>
        <dbReference type="EMBL" id="KAF6765563.1"/>
    </source>
</evidence>
<reference evidence="1 2" key="1">
    <citation type="submission" date="2020-07" db="EMBL/GenBank/DDBJ databases">
        <title>Comparative genomics of pyrophilous fungi reveals a link between fire events and developmental genes.</title>
        <authorList>
            <consortium name="DOE Joint Genome Institute"/>
            <person name="Steindorff A.S."/>
            <person name="Carver A."/>
            <person name="Calhoun S."/>
            <person name="Stillman K."/>
            <person name="Liu H."/>
            <person name="Lipzen A."/>
            <person name="Pangilinan J."/>
            <person name="Labutti K."/>
            <person name="Bruns T.D."/>
            <person name="Grigoriev I.V."/>
        </authorList>
    </citation>
    <scope>NUCLEOTIDE SEQUENCE [LARGE SCALE GENOMIC DNA]</scope>
    <source>
        <strain evidence="1 2">CBS 144469</strain>
    </source>
</reference>
<sequence>SSLVRPLLLCSLLSARRSSDISRRLRHRKYSRLFFGSGIKPSQRALGTSDPLATRPCTLAQNASSRPFPDSRQWHSRACRLLDAAAGGRPHHWRHWVHDHSVSTRRHGCTLDCFLVSLGDRQRRSRHTCWYESRCFPRVVSRLRYQRCPCHRRPRSPSWPAHRLHHPCECPPSHQASFPPP</sequence>
<dbReference type="AlphaFoldDB" id="A0A8H6IJF0"/>
<keyword evidence="2" id="KW-1185">Reference proteome</keyword>
<feature type="non-terminal residue" evidence="1">
    <location>
        <position position="181"/>
    </location>
</feature>
<evidence type="ECO:0000313" key="2">
    <source>
        <dbReference type="Proteomes" id="UP000521943"/>
    </source>
</evidence>
<proteinExistence type="predicted"/>
<name>A0A8H6IJF0_9AGAR</name>
<organism evidence="1 2">
    <name type="scientific">Ephemerocybe angulata</name>
    <dbReference type="NCBI Taxonomy" id="980116"/>
    <lineage>
        <taxon>Eukaryota</taxon>
        <taxon>Fungi</taxon>
        <taxon>Dikarya</taxon>
        <taxon>Basidiomycota</taxon>
        <taxon>Agaricomycotina</taxon>
        <taxon>Agaricomycetes</taxon>
        <taxon>Agaricomycetidae</taxon>
        <taxon>Agaricales</taxon>
        <taxon>Agaricineae</taxon>
        <taxon>Psathyrellaceae</taxon>
        <taxon>Ephemerocybe</taxon>
    </lineage>
</organism>
<dbReference type="Proteomes" id="UP000521943">
    <property type="component" value="Unassembled WGS sequence"/>
</dbReference>
<comment type="caution">
    <text evidence="1">The sequence shown here is derived from an EMBL/GenBank/DDBJ whole genome shotgun (WGS) entry which is preliminary data.</text>
</comment>